<evidence type="ECO:0000259" key="1">
    <source>
        <dbReference type="Pfam" id="PF18746"/>
    </source>
</evidence>
<name>A0ABU9ZPY8_9HYPH</name>
<dbReference type="EMBL" id="JAQYXP010000001">
    <property type="protein sequence ID" value="MEN3232705.1"/>
    <property type="molecule type" value="Genomic_DNA"/>
</dbReference>
<dbReference type="Proteomes" id="UP001407347">
    <property type="component" value="Unassembled WGS sequence"/>
</dbReference>
<dbReference type="InterPro" id="IPR041271">
    <property type="entry name" value="AGPT-Pplase3"/>
</dbReference>
<reference evidence="2 3" key="1">
    <citation type="journal article" date="2023" name="PLoS ONE">
        <title>Complete genome assembly of Hawai'i environmental nontuberculous mycobacteria reveals unexpected co-isolation with methylobacteria.</title>
        <authorList>
            <person name="Hendrix J."/>
            <person name="Epperson L.E."/>
            <person name="Tong E.I."/>
            <person name="Chan Y.L."/>
            <person name="Hasan N.A."/>
            <person name="Dawrs S.N."/>
            <person name="Norton G.J."/>
            <person name="Virdi R."/>
            <person name="Crooks J.L."/>
            <person name="Chan E.D."/>
            <person name="Honda J.R."/>
            <person name="Strong M."/>
        </authorList>
    </citation>
    <scope>NUCLEOTIDE SEQUENCE [LARGE SCALE GENOMIC DNA]</scope>
    <source>
        <strain evidence="2 3">NJH_HI04-1</strain>
    </source>
</reference>
<comment type="caution">
    <text evidence="2">The sequence shown here is derived from an EMBL/GenBank/DDBJ whole genome shotgun (WGS) entry which is preliminary data.</text>
</comment>
<dbReference type="Pfam" id="PF18746">
    <property type="entry name" value="aGPT-Pplase3"/>
    <property type="match status" value="1"/>
</dbReference>
<gene>
    <name evidence="2" type="ORF">PUR29_03620</name>
</gene>
<dbReference type="RefSeq" id="WP_346012764.1">
    <property type="nucleotide sequence ID" value="NZ_JAQYXP010000001.1"/>
</dbReference>
<evidence type="ECO:0000313" key="3">
    <source>
        <dbReference type="Proteomes" id="UP001407347"/>
    </source>
</evidence>
<proteinExistence type="predicted"/>
<protein>
    <recommendedName>
        <fullName evidence="1">Alpha-glutamyl/putrescinyl thymine pyrophosphorylase clade 3 domain-containing protein</fullName>
    </recommendedName>
</protein>
<sequence>METRRTHRKLYDDLAVKLKLWEDHYGDMPGITDHDYRKTFIEQIISSLRRIEYITQIQNRSIDPERSNPHSPLFDPLRSAILMAKKVDTDEAIWTVFIATHFGRHIADGWKLAANVYGSFGEGPTWSSDTYRADKKGFEAMLQKNLAKLQDKHISGRYSNHRQYQSKNPISIATTFRTFSEWQFSEETFAQKIRGIHKKRGQNPEEVFDELYHGIKSVFGFGRLGAFDFLTMIGKMQVAPISPGSVYLTGATGPLRGAKLLFNGDPVGKCNVRDLEKKVDLMDNFLMVGKQVIEDSLCNWQKSPSKYVYFGG</sequence>
<feature type="domain" description="Alpha-glutamyl/putrescinyl thymine pyrophosphorylase clade 3" evidence="1">
    <location>
        <begin position="37"/>
        <end position="311"/>
    </location>
</feature>
<keyword evidence="3" id="KW-1185">Reference proteome</keyword>
<evidence type="ECO:0000313" key="2">
    <source>
        <dbReference type="EMBL" id="MEN3232705.1"/>
    </source>
</evidence>
<organism evidence="2 3">
    <name type="scientific">Methylobacterium ajmalii</name>
    <dbReference type="NCBI Taxonomy" id="2738439"/>
    <lineage>
        <taxon>Bacteria</taxon>
        <taxon>Pseudomonadati</taxon>
        <taxon>Pseudomonadota</taxon>
        <taxon>Alphaproteobacteria</taxon>
        <taxon>Hyphomicrobiales</taxon>
        <taxon>Methylobacteriaceae</taxon>
        <taxon>Methylobacterium</taxon>
    </lineage>
</organism>
<accession>A0ABU9ZPY8</accession>